<evidence type="ECO:0000259" key="3">
    <source>
        <dbReference type="Pfam" id="PF00561"/>
    </source>
</evidence>
<dbReference type="GO" id="GO:0016020">
    <property type="term" value="C:membrane"/>
    <property type="evidence" value="ECO:0007669"/>
    <property type="project" value="TreeGrafter"/>
</dbReference>
<gene>
    <name evidence="4" type="ORF">HMPREF9257_0839</name>
</gene>
<feature type="signal peptide" evidence="2">
    <location>
        <begin position="1"/>
        <end position="29"/>
    </location>
</feature>
<feature type="compositionally biased region" description="Acidic residues" evidence="1">
    <location>
        <begin position="64"/>
        <end position="76"/>
    </location>
</feature>
<dbReference type="PANTHER" id="PTHR43798:SF33">
    <property type="entry name" value="HYDROLASE, PUTATIVE (AFU_ORTHOLOGUE AFUA_2G14860)-RELATED"/>
    <property type="match status" value="1"/>
</dbReference>
<dbReference type="Pfam" id="PF00561">
    <property type="entry name" value="Abhydrolase_1"/>
    <property type="match status" value="1"/>
</dbReference>
<evidence type="ECO:0000313" key="4">
    <source>
        <dbReference type="EMBL" id="EFR30430.1"/>
    </source>
</evidence>
<protein>
    <submittedName>
        <fullName evidence="4">Hydrolase, alpha/beta domain protein</fullName>
    </submittedName>
</protein>
<dbReference type="GO" id="GO:0016787">
    <property type="term" value="F:hydrolase activity"/>
    <property type="evidence" value="ECO:0007669"/>
    <property type="project" value="UniProtKB-KW"/>
</dbReference>
<keyword evidence="2" id="KW-0732">Signal</keyword>
<dbReference type="STRING" id="908337.HMPREF9257_0839"/>
<dbReference type="RefSeq" id="WP_006419087.1">
    <property type="nucleotide sequence ID" value="NZ_AENN01000020.1"/>
</dbReference>
<dbReference type="InterPro" id="IPR050266">
    <property type="entry name" value="AB_hydrolase_sf"/>
</dbReference>
<dbReference type="AlphaFoldDB" id="E4KRH7"/>
<dbReference type="PANTHER" id="PTHR43798">
    <property type="entry name" value="MONOACYLGLYCEROL LIPASE"/>
    <property type="match status" value="1"/>
</dbReference>
<dbReference type="SUPFAM" id="SSF53474">
    <property type="entry name" value="alpha/beta-Hydrolases"/>
    <property type="match status" value="1"/>
</dbReference>
<dbReference type="InterPro" id="IPR029058">
    <property type="entry name" value="AB_hydrolase_fold"/>
</dbReference>
<comment type="caution">
    <text evidence="4">The sequence shown here is derived from an EMBL/GenBank/DDBJ whole genome shotgun (WGS) entry which is preliminary data.</text>
</comment>
<keyword evidence="5" id="KW-1185">Reference proteome</keyword>
<evidence type="ECO:0000256" key="1">
    <source>
        <dbReference type="SAM" id="MobiDB-lite"/>
    </source>
</evidence>
<feature type="domain" description="AB hydrolase-1" evidence="3">
    <location>
        <begin position="132"/>
        <end position="236"/>
    </location>
</feature>
<evidence type="ECO:0000256" key="2">
    <source>
        <dbReference type="SAM" id="SignalP"/>
    </source>
</evidence>
<reference evidence="4 5" key="1">
    <citation type="submission" date="2010-10" db="EMBL/GenBank/DDBJ databases">
        <authorList>
            <person name="Durkin A.S."/>
            <person name="Madupu R."/>
            <person name="Torralba M."/>
            <person name="Gillis M."/>
            <person name="Methe B."/>
            <person name="Sutton G."/>
            <person name="Nelson K.E."/>
        </authorList>
    </citation>
    <scope>NUCLEOTIDE SEQUENCE [LARGE SCALE GENOMIC DNA]</scope>
    <source>
        <strain evidence="4 5">ACS-139-V-Col8</strain>
    </source>
</reference>
<dbReference type="Gene3D" id="3.40.50.1820">
    <property type="entry name" value="alpha/beta hydrolase"/>
    <property type="match status" value="1"/>
</dbReference>
<accession>E4KRH7</accession>
<name>E4KRH7_9LACT</name>
<proteinExistence type="predicted"/>
<feature type="chain" id="PRO_5005673560" evidence="2">
    <location>
        <begin position="30"/>
        <end position="381"/>
    </location>
</feature>
<feature type="region of interest" description="Disordered" evidence="1">
    <location>
        <begin position="64"/>
        <end position="93"/>
    </location>
</feature>
<organism evidence="4 5">
    <name type="scientific">Eremococcus coleocola ACS-139-V-Col8</name>
    <dbReference type="NCBI Taxonomy" id="908337"/>
    <lineage>
        <taxon>Bacteria</taxon>
        <taxon>Bacillati</taxon>
        <taxon>Bacillota</taxon>
        <taxon>Bacilli</taxon>
        <taxon>Lactobacillales</taxon>
        <taxon>Aerococcaceae</taxon>
        <taxon>Eremococcus</taxon>
    </lineage>
</organism>
<dbReference type="InterPro" id="IPR000073">
    <property type="entry name" value="AB_hydrolase_1"/>
</dbReference>
<dbReference type="Proteomes" id="UP000005990">
    <property type="component" value="Unassembled WGS sequence"/>
</dbReference>
<sequence length="381" mass="43693">MKNSIKTKLLIASLLSSNLVALPLYPVNAEEMDNTEMTEEMEDMNESDTTMEETMEESMEETMEGNMEGDMEETTESSETTKEEHVEEEDPIPTDKEELKKLIKDYGTKITVKDLQMNVYELGAEHKGESKTLVFMPGLGEASQPLTHKNLLDALAKKYHILVVEPFGYGLSDVSNEERTVENITEELHSALEQMDVKEYYLVAHSLSGLYALKYSQMYKDEVLGVIGMDTSTPMMNGFMEMQHEEAPIDDSGQATDLPEIPDVDDEVNLQYRYIAQLNLNNPDVVDESNRSNQVLMDFKDEKIPSGIPALYLLAQDSYEDIEMRREFMDKITEDWEMQHKSLSENPDEVETHILEGDHLIYMTQYEEMARLIDEFITNHN</sequence>
<keyword evidence="4" id="KW-0378">Hydrolase</keyword>
<dbReference type="EMBL" id="AENN01000020">
    <property type="protein sequence ID" value="EFR30430.1"/>
    <property type="molecule type" value="Genomic_DNA"/>
</dbReference>
<dbReference type="OrthoDB" id="1817159at2"/>
<dbReference type="eggNOG" id="COG0596">
    <property type="taxonomic scope" value="Bacteria"/>
</dbReference>
<evidence type="ECO:0000313" key="5">
    <source>
        <dbReference type="Proteomes" id="UP000005990"/>
    </source>
</evidence>